<sequence length="282" mass="30933">MAQAARAVTVVPFTQRAEALTGADWVWWWVDGTGAYGMLVQAKRVTVTRSNWSFDFGYEVKSAARPQREMLLSTAALLDLLPVYALYLGTGDYRGWECCSDDHGNGNCISCVKRTISLMPALLAEKLIVSDAVSTYERSVALEDLWTPPPAGALLIPTLEKQLAPELLNFLQEPQDGTRAVTRSMIDQVLRARYGAFTAVSTSVASPQSGDHDQLGRVFGDVPDDTGHWGQRYFEHTLNPLLHVPPGYVLGIASGDFDQDRLTSDMPDNIAGIVVVRVPPHE</sequence>
<protein>
    <submittedName>
        <fullName evidence="1">Uncharacterized protein</fullName>
    </submittedName>
</protein>
<reference evidence="1" key="1">
    <citation type="submission" date="2019-12" db="EMBL/GenBank/DDBJ databases">
        <title>Actinomadura physcomitrii sp. nov., a novel actinomycete isolated from moss [Physcomitrium sphaericum (Ludw) Fuernr].</title>
        <authorList>
            <person name="Zhuang X."/>
        </authorList>
    </citation>
    <scope>NUCLEOTIDE SEQUENCE [LARGE SCALE GENOMIC DNA]</scope>
    <source>
        <strain evidence="1">LD22</strain>
    </source>
</reference>
<proteinExistence type="predicted"/>
<evidence type="ECO:0000313" key="2">
    <source>
        <dbReference type="Proteomes" id="UP000462055"/>
    </source>
</evidence>
<comment type="caution">
    <text evidence="1">The sequence shown here is derived from an EMBL/GenBank/DDBJ whole genome shotgun (WGS) entry which is preliminary data.</text>
</comment>
<accession>A0A6I4MMK8</accession>
<name>A0A6I4MMK8_9ACTN</name>
<organism evidence="1 2">
    <name type="scientific">Actinomadura physcomitrii</name>
    <dbReference type="NCBI Taxonomy" id="2650748"/>
    <lineage>
        <taxon>Bacteria</taxon>
        <taxon>Bacillati</taxon>
        <taxon>Actinomycetota</taxon>
        <taxon>Actinomycetes</taxon>
        <taxon>Streptosporangiales</taxon>
        <taxon>Thermomonosporaceae</taxon>
        <taxon>Actinomadura</taxon>
    </lineage>
</organism>
<gene>
    <name evidence="1" type="ORF">F8568_038695</name>
</gene>
<dbReference type="Proteomes" id="UP000462055">
    <property type="component" value="Unassembled WGS sequence"/>
</dbReference>
<evidence type="ECO:0000313" key="1">
    <source>
        <dbReference type="EMBL" id="MWA06180.1"/>
    </source>
</evidence>
<dbReference type="EMBL" id="WBMS02000047">
    <property type="protein sequence ID" value="MWA06180.1"/>
    <property type="molecule type" value="Genomic_DNA"/>
</dbReference>
<dbReference type="AlphaFoldDB" id="A0A6I4MMK8"/>
<keyword evidence="2" id="KW-1185">Reference proteome</keyword>